<dbReference type="GO" id="GO:0006351">
    <property type="term" value="P:DNA-templated transcription"/>
    <property type="evidence" value="ECO:0007669"/>
    <property type="project" value="InterPro"/>
</dbReference>
<keyword evidence="9" id="KW-1185">Reference proteome</keyword>
<name>A0A2T3B8D1_AMORE</name>
<accession>A0A2T3B8D1</accession>
<dbReference type="GO" id="GO:0003899">
    <property type="term" value="F:DNA-directed RNA polymerase activity"/>
    <property type="evidence" value="ECO:0007669"/>
    <property type="project" value="InterPro"/>
</dbReference>
<dbReference type="HAMAP" id="MF_00320">
    <property type="entry name" value="RNApol_arch_Rpo3"/>
    <property type="match status" value="1"/>
</dbReference>
<feature type="domain" description="DNA-directed RNA polymerase RpoA/D/Rpb3-type" evidence="7">
    <location>
        <begin position="68"/>
        <end position="376"/>
    </location>
</feature>
<sequence>MAAHPLRLKNPSPAEQEARKIVGVNAETVTNVSSTDFPHHYPGEDHAWDKNKFQESFQVQFHHNKPFDASFSLIGIDASVANAFRRILLAEIPTLAIEYVFVNNNTSVIQDEVLAARLGLVPLKGGKEGLLSFLKWFKKPEEDAPAEEQFSKAYDYNTIALSLKIECTRNENAAPGEKDPHKLYHNAYVYAKDIQFKPFGRQLKYFSDDDAIMPTNPDILIAKLRPGQCIDVDMHAIKGVGSDHAKYSPVATASYRLLPTITITKPILGKDAEKFARCFPRGVIGLETVTKEEAAQIGSGYEGHEGEKKAVVRDPMKDTVSREVLRHEEFNGKVKLGRVRDHFIFSVESLGQWDSDEMFLEAVKVLKVKCEGLKKNLADMTR</sequence>
<dbReference type="InterPro" id="IPR011263">
    <property type="entry name" value="DNA-dir_RNA_pol_RpoA/D/Rpb3"/>
</dbReference>
<dbReference type="GO" id="GO:0005666">
    <property type="term" value="C:RNA polymerase III complex"/>
    <property type="evidence" value="ECO:0007669"/>
    <property type="project" value="TreeGrafter"/>
</dbReference>
<dbReference type="Pfam" id="PF01193">
    <property type="entry name" value="RNA_pol_L"/>
    <property type="match status" value="1"/>
</dbReference>
<dbReference type="FunCoup" id="A0A2T3B8D1">
    <property type="interactions" value="935"/>
</dbReference>
<dbReference type="SMART" id="SM00662">
    <property type="entry name" value="RPOLD"/>
    <property type="match status" value="1"/>
</dbReference>
<dbReference type="Gene3D" id="2.170.120.12">
    <property type="entry name" value="DNA-directed RNA polymerase, insert domain"/>
    <property type="match status" value="1"/>
</dbReference>
<comment type="subcellular location">
    <subcellularLocation>
        <location evidence="1">Nucleus</location>
    </subcellularLocation>
</comment>
<evidence type="ECO:0000259" key="7">
    <source>
        <dbReference type="SMART" id="SM00662"/>
    </source>
</evidence>
<dbReference type="InterPro" id="IPR036643">
    <property type="entry name" value="RNApol_insert_sf"/>
</dbReference>
<protein>
    <recommendedName>
        <fullName evidence="2">DNA-directed RNA polymerases I and III subunit RPAC1</fullName>
    </recommendedName>
</protein>
<dbReference type="GO" id="GO:0055029">
    <property type="term" value="C:nuclear DNA-directed RNA polymerase complex"/>
    <property type="evidence" value="ECO:0007669"/>
    <property type="project" value="UniProtKB-ARBA"/>
</dbReference>
<dbReference type="Gene3D" id="3.30.1360.10">
    <property type="entry name" value="RNA polymerase, RBP11-like subunit"/>
    <property type="match status" value="1"/>
</dbReference>
<dbReference type="InterPro" id="IPR011262">
    <property type="entry name" value="DNA-dir_RNA_pol_insert"/>
</dbReference>
<dbReference type="InterPro" id="IPR033901">
    <property type="entry name" value="RNAPI/III_AC40"/>
</dbReference>
<reference evidence="8 9" key="1">
    <citation type="journal article" date="2018" name="New Phytol.">
        <title>Comparative genomics and transcriptomics depict ericoid mycorrhizal fungi as versatile saprotrophs and plant mutualists.</title>
        <authorList>
            <person name="Martino E."/>
            <person name="Morin E."/>
            <person name="Grelet G.A."/>
            <person name="Kuo A."/>
            <person name="Kohler A."/>
            <person name="Daghino S."/>
            <person name="Barry K.W."/>
            <person name="Cichocki N."/>
            <person name="Clum A."/>
            <person name="Dockter R.B."/>
            <person name="Hainaut M."/>
            <person name="Kuo R.C."/>
            <person name="LaButti K."/>
            <person name="Lindahl B.D."/>
            <person name="Lindquist E.A."/>
            <person name="Lipzen A."/>
            <person name="Khouja H.R."/>
            <person name="Magnuson J."/>
            <person name="Murat C."/>
            <person name="Ohm R.A."/>
            <person name="Singer S.W."/>
            <person name="Spatafora J.W."/>
            <person name="Wang M."/>
            <person name="Veneault-Fourrey C."/>
            <person name="Henrissat B."/>
            <person name="Grigoriev I.V."/>
            <person name="Martin F.M."/>
            <person name="Perotto S."/>
        </authorList>
    </citation>
    <scope>NUCLEOTIDE SEQUENCE [LARGE SCALE GENOMIC DNA]</scope>
    <source>
        <strain evidence="8 9">ATCC 22711</strain>
    </source>
</reference>
<dbReference type="CDD" id="cd07032">
    <property type="entry name" value="RNAP_I_II_AC40"/>
    <property type="match status" value="1"/>
</dbReference>
<dbReference type="PROSITE" id="PS00446">
    <property type="entry name" value="RNA_POL_D_30KD"/>
    <property type="match status" value="1"/>
</dbReference>
<dbReference type="InterPro" id="IPR036603">
    <property type="entry name" value="RBP11-like"/>
</dbReference>
<keyword evidence="4" id="KW-0804">Transcription</keyword>
<dbReference type="Pfam" id="PF01000">
    <property type="entry name" value="RNA_pol_A_bac"/>
    <property type="match status" value="1"/>
</dbReference>
<dbReference type="PANTHER" id="PTHR11800:SF13">
    <property type="entry name" value="DNA-DIRECTED RNA POLYMERASES I AND III SUBUNIT RPAC1"/>
    <property type="match status" value="1"/>
</dbReference>
<dbReference type="GO" id="GO:0046983">
    <property type="term" value="F:protein dimerization activity"/>
    <property type="evidence" value="ECO:0007669"/>
    <property type="project" value="InterPro"/>
</dbReference>
<dbReference type="NCBIfam" id="NF001988">
    <property type="entry name" value="PRK00783.1"/>
    <property type="match status" value="1"/>
</dbReference>
<dbReference type="InterPro" id="IPR001514">
    <property type="entry name" value="DNA-dir_RNA_pol_30-40kDasu_CS"/>
</dbReference>
<dbReference type="GeneID" id="36570501"/>
<dbReference type="PANTHER" id="PTHR11800">
    <property type="entry name" value="DNA-DIRECTED RNA POLYMERASE"/>
    <property type="match status" value="1"/>
</dbReference>
<dbReference type="InterPro" id="IPR050518">
    <property type="entry name" value="Rpo3/RPB3_RNA_Pol_subunit"/>
</dbReference>
<dbReference type="GO" id="GO:0003677">
    <property type="term" value="F:DNA binding"/>
    <property type="evidence" value="ECO:0007669"/>
    <property type="project" value="InterPro"/>
</dbReference>
<evidence type="ECO:0000256" key="3">
    <source>
        <dbReference type="ARBA" id="ARBA00022478"/>
    </source>
</evidence>
<evidence type="ECO:0000256" key="5">
    <source>
        <dbReference type="ARBA" id="ARBA00023242"/>
    </source>
</evidence>
<keyword evidence="5" id="KW-0539">Nucleus</keyword>
<keyword evidence="3" id="KW-0240">DNA-directed RNA polymerase</keyword>
<organism evidence="8 9">
    <name type="scientific">Amorphotheca resinae ATCC 22711</name>
    <dbReference type="NCBI Taxonomy" id="857342"/>
    <lineage>
        <taxon>Eukaryota</taxon>
        <taxon>Fungi</taxon>
        <taxon>Dikarya</taxon>
        <taxon>Ascomycota</taxon>
        <taxon>Pezizomycotina</taxon>
        <taxon>Leotiomycetes</taxon>
        <taxon>Helotiales</taxon>
        <taxon>Amorphothecaceae</taxon>
        <taxon>Amorphotheca</taxon>
    </lineage>
</organism>
<dbReference type="FunFam" id="2.170.120.12:FF:000003">
    <property type="entry name" value="Dna-directed rna polymerases i and iii subunit"/>
    <property type="match status" value="1"/>
</dbReference>
<evidence type="ECO:0000313" key="9">
    <source>
        <dbReference type="Proteomes" id="UP000241818"/>
    </source>
</evidence>
<evidence type="ECO:0000256" key="6">
    <source>
        <dbReference type="ARBA" id="ARBA00025804"/>
    </source>
</evidence>
<evidence type="ECO:0000256" key="4">
    <source>
        <dbReference type="ARBA" id="ARBA00023163"/>
    </source>
</evidence>
<evidence type="ECO:0000256" key="2">
    <source>
        <dbReference type="ARBA" id="ARBA00022083"/>
    </source>
</evidence>
<dbReference type="RefSeq" id="XP_024723171.1">
    <property type="nucleotide sequence ID" value="XM_024862420.1"/>
</dbReference>
<comment type="similarity">
    <text evidence="6">Belongs to the archaeal Rpo3/eukaryotic RPB3 RNA polymerase subunit family.</text>
</comment>
<dbReference type="InParanoid" id="A0A2T3B8D1"/>
<dbReference type="OrthoDB" id="270173at2759"/>
<dbReference type="SUPFAM" id="SSF56553">
    <property type="entry name" value="Insert subdomain of RNA polymerase alpha subunit"/>
    <property type="match status" value="1"/>
</dbReference>
<dbReference type="InterPro" id="IPR022842">
    <property type="entry name" value="RNAP_Rpo3/Rpb3/RPAC1"/>
</dbReference>
<gene>
    <name evidence="8" type="ORF">M430DRAFT_135718</name>
</gene>
<dbReference type="STRING" id="857342.A0A2T3B8D1"/>
<dbReference type="EMBL" id="KZ679008">
    <property type="protein sequence ID" value="PSS23125.1"/>
    <property type="molecule type" value="Genomic_DNA"/>
</dbReference>
<evidence type="ECO:0000313" key="8">
    <source>
        <dbReference type="EMBL" id="PSS23125.1"/>
    </source>
</evidence>
<dbReference type="GO" id="GO:0005736">
    <property type="term" value="C:RNA polymerase I complex"/>
    <property type="evidence" value="ECO:0007669"/>
    <property type="project" value="TreeGrafter"/>
</dbReference>
<dbReference type="AlphaFoldDB" id="A0A2T3B8D1"/>
<proteinExistence type="inferred from homology"/>
<evidence type="ECO:0000256" key="1">
    <source>
        <dbReference type="ARBA" id="ARBA00004123"/>
    </source>
</evidence>
<dbReference type="Proteomes" id="UP000241818">
    <property type="component" value="Unassembled WGS sequence"/>
</dbReference>
<dbReference type="SUPFAM" id="SSF55257">
    <property type="entry name" value="RBP11-like subunits of RNA polymerase"/>
    <property type="match status" value="1"/>
</dbReference>